<dbReference type="HOGENOM" id="CLU_596173_0_0_1"/>
<keyword evidence="4" id="KW-1185">Reference proteome</keyword>
<dbReference type="OMA" id="QNVYRKE"/>
<dbReference type="SMR" id="O16626"/>
<keyword evidence="3" id="KW-0966">Cell projection</keyword>
<dbReference type="Proteomes" id="UP000001940">
    <property type="component" value="Chromosome II"/>
</dbReference>
<dbReference type="CTD" id="173739"/>
<proteinExistence type="predicted"/>
<dbReference type="AGR" id="WB:WBGene00019641"/>
<keyword evidence="1" id="KW-0175">Coiled coil</keyword>
<evidence type="ECO:0000256" key="2">
    <source>
        <dbReference type="SAM" id="MobiDB-lite"/>
    </source>
</evidence>
<dbReference type="RefSeq" id="NP_494702.2">
    <property type="nucleotide sequence ID" value="NM_062301.4"/>
</dbReference>
<name>O16626_CAEEL</name>
<keyword evidence="3" id="KW-0969">Cilium</keyword>
<evidence type="ECO:0000313" key="4">
    <source>
        <dbReference type="Proteomes" id="UP000001940"/>
    </source>
</evidence>
<feature type="compositionally biased region" description="Basic and acidic residues" evidence="2">
    <location>
        <begin position="405"/>
        <end position="428"/>
    </location>
</feature>
<dbReference type="OrthoDB" id="5860291at2759"/>
<dbReference type="STRING" id="6239.K10G6.4.1"/>
<sequence>MSGRRQNYSEVDELNRILMVERELVLKTQENYRILKEKFLSLSKEHEHLRKEQEKWAEGAESREKLQELEGRSDELIKIMRQANQEREVRYEKFKVDTIEELQNVYRKELQDQNNQIDKLRIDRQELVKENDQLLEEIAEMSTKMDDYKRKEKAKEVEMRMKYDQKLKDIVMNKEKRVSPRFEHLEHKIEDLHAEIQKKEELILLKSRQFASEISLKNGEIEDLKRSEAYAKSQISQLEDTVKSLKLHIEKIASENDQTVVVETLRLKNEELLKENLNLEMKQRQEQLDFARQLADSEETFSVRISEFEKLCEQKDLKIEDLHSQLEKCDRLQESLEKADRSRQIEEEHRERLELEVKSLYEKLQKSAEDRQKVETTLKLDRDRLEVSLVTMKKKLESTPEAPENVEKLRKELRDSEKRRLSEKEKHQAITSELKSALKRLERSYRDAVIKLQEKIPEF</sequence>
<evidence type="ECO:0000313" key="3">
    <source>
        <dbReference type="EMBL" id="CCD72894.1"/>
    </source>
</evidence>
<dbReference type="PhylomeDB" id="O16626"/>
<dbReference type="AlphaFoldDB" id="O16626"/>
<evidence type="ECO:0000256" key="1">
    <source>
        <dbReference type="SAM" id="Coils"/>
    </source>
</evidence>
<dbReference type="GeneID" id="173739"/>
<feature type="region of interest" description="Disordered" evidence="2">
    <location>
        <begin position="395"/>
        <end position="429"/>
    </location>
</feature>
<organism evidence="3 4">
    <name type="scientific">Caenorhabditis elegans</name>
    <dbReference type="NCBI Taxonomy" id="6239"/>
    <lineage>
        <taxon>Eukaryota</taxon>
        <taxon>Metazoa</taxon>
        <taxon>Ecdysozoa</taxon>
        <taxon>Nematoda</taxon>
        <taxon>Chromadorea</taxon>
        <taxon>Rhabditida</taxon>
        <taxon>Rhabditina</taxon>
        <taxon>Rhabditomorpha</taxon>
        <taxon>Rhabditoidea</taxon>
        <taxon>Rhabditidae</taxon>
        <taxon>Peloderinae</taxon>
        <taxon>Caenorhabditis</taxon>
    </lineage>
</organism>
<accession>O16626</accession>
<dbReference type="FunCoup" id="O16626">
    <property type="interactions" value="12"/>
</dbReference>
<dbReference type="PaxDb" id="6239-K10G6.4"/>
<dbReference type="eggNOG" id="ENOG502TFXE">
    <property type="taxonomic scope" value="Eukaryota"/>
</dbReference>
<dbReference type="PRO" id="PR:O16626"/>
<gene>
    <name evidence="3 5" type="primary">cank-26</name>
    <name evidence="3" type="ORF">CELE_K10G6.4</name>
    <name evidence="5" type="ORF">K10G6.4</name>
</gene>
<evidence type="ECO:0000313" key="5">
    <source>
        <dbReference type="WormBase" id="K10G6.4"/>
    </source>
</evidence>
<dbReference type="UCSC" id="K10G6.4">
    <property type="organism name" value="c. elegans"/>
</dbReference>
<keyword evidence="3" id="KW-0282">Flagellum</keyword>
<feature type="coiled-coil region" evidence="1">
    <location>
        <begin position="32"/>
        <end position="158"/>
    </location>
</feature>
<dbReference type="Bgee" id="WBGene00019641">
    <property type="expression patterns" value="Expressed in pharyngeal muscle cell (C elegans) and 3 other cell types or tissues"/>
</dbReference>
<dbReference type="EMBL" id="BX284602">
    <property type="protein sequence ID" value="CCD72894.1"/>
    <property type="molecule type" value="Genomic_DNA"/>
</dbReference>
<feature type="coiled-coil region" evidence="1">
    <location>
        <begin position="182"/>
        <end position="294"/>
    </location>
</feature>
<feature type="coiled-coil region" evidence="1">
    <location>
        <begin position="319"/>
        <end position="370"/>
    </location>
</feature>
<dbReference type="InParanoid" id="O16626"/>
<reference evidence="3 4" key="1">
    <citation type="journal article" date="1998" name="Science">
        <title>Genome sequence of the nematode C. elegans: a platform for investigating biology.</title>
        <authorList>
            <consortium name="The C. elegans sequencing consortium"/>
            <person name="Sulson J.E."/>
            <person name="Waterston R."/>
        </authorList>
    </citation>
    <scope>NUCLEOTIDE SEQUENCE [LARGE SCALE GENOMIC DNA]</scope>
    <source>
        <strain evidence="3 4">Bristol N2</strain>
    </source>
</reference>
<dbReference type="KEGG" id="cel:CELE_K10G6.4"/>
<protein>
    <submittedName>
        <fullName evidence="3">Cilia- and flagella-associated protein 157</fullName>
    </submittedName>
</protein>
<dbReference type="WormBase" id="K10G6.4">
    <property type="protein sequence ID" value="CE45677"/>
    <property type="gene ID" value="WBGene00019641"/>
    <property type="gene designation" value="cank-26"/>
</dbReference>